<reference evidence="1 2" key="1">
    <citation type="submission" date="2016-10" db="EMBL/GenBank/DDBJ databases">
        <authorList>
            <person name="de Groot N.N."/>
        </authorList>
    </citation>
    <scope>NUCLEOTIDE SEQUENCE [LARGE SCALE GENOMIC DNA]</scope>
    <source>
        <strain evidence="1 2">TC2-24</strain>
    </source>
</reference>
<proteinExistence type="predicted"/>
<dbReference type="AlphaFoldDB" id="A0A1I0QCT4"/>
<sequence length="49" mass="5955">MYWHVYDFLGKDNVFFKNHQGNVIYNYVYGPHFPADRENLFTFCSLFAK</sequence>
<evidence type="ECO:0000313" key="2">
    <source>
        <dbReference type="Proteomes" id="UP000199373"/>
    </source>
</evidence>
<organism evidence="1 2">
    <name type="scientific">Prevotella aff. ruminicola Tc2-24</name>
    <dbReference type="NCBI Taxonomy" id="81582"/>
    <lineage>
        <taxon>Bacteria</taxon>
        <taxon>Pseudomonadati</taxon>
        <taxon>Bacteroidota</taxon>
        <taxon>Bacteroidia</taxon>
        <taxon>Bacteroidales</taxon>
        <taxon>Prevotellaceae</taxon>
        <taxon>Prevotella</taxon>
    </lineage>
</organism>
<accession>A0A1I0QCT4</accession>
<gene>
    <name evidence="1" type="ORF">SAMN04487850_2342</name>
</gene>
<name>A0A1I0QCT4_9BACT</name>
<dbReference type="EMBL" id="FOIQ01000006">
    <property type="protein sequence ID" value="SEW24626.1"/>
    <property type="molecule type" value="Genomic_DNA"/>
</dbReference>
<evidence type="ECO:0000313" key="1">
    <source>
        <dbReference type="EMBL" id="SEW24626.1"/>
    </source>
</evidence>
<protein>
    <submittedName>
        <fullName evidence="1">Uncharacterized protein</fullName>
    </submittedName>
</protein>
<keyword evidence="2" id="KW-1185">Reference proteome</keyword>
<dbReference type="Proteomes" id="UP000199373">
    <property type="component" value="Unassembled WGS sequence"/>
</dbReference>